<keyword evidence="5" id="KW-1185">Reference proteome</keyword>
<dbReference type="EC" id="3.-.-.-" evidence="4"/>
<evidence type="ECO:0000259" key="3">
    <source>
        <dbReference type="Pfam" id="PF00144"/>
    </source>
</evidence>
<dbReference type="InterPro" id="IPR050491">
    <property type="entry name" value="AmpC-like"/>
</dbReference>
<gene>
    <name evidence="4" type="ORF">ACFFSY_09910</name>
</gene>
<organism evidence="4 5">
    <name type="scientific">Paenibacillus aurantiacus</name>
    <dbReference type="NCBI Taxonomy" id="1936118"/>
    <lineage>
        <taxon>Bacteria</taxon>
        <taxon>Bacillati</taxon>
        <taxon>Bacillota</taxon>
        <taxon>Bacilli</taxon>
        <taxon>Bacillales</taxon>
        <taxon>Paenibacillaceae</taxon>
        <taxon>Paenibacillus</taxon>
    </lineage>
</organism>
<proteinExistence type="predicted"/>
<dbReference type="Pfam" id="PF00144">
    <property type="entry name" value="Beta-lactamase"/>
    <property type="match status" value="1"/>
</dbReference>
<evidence type="ECO:0000313" key="5">
    <source>
        <dbReference type="Proteomes" id="UP001589747"/>
    </source>
</evidence>
<reference evidence="4 5" key="1">
    <citation type="submission" date="2024-09" db="EMBL/GenBank/DDBJ databases">
        <authorList>
            <person name="Sun Q."/>
            <person name="Mori K."/>
        </authorList>
    </citation>
    <scope>NUCLEOTIDE SEQUENCE [LARGE SCALE GENOMIC DNA]</scope>
    <source>
        <strain evidence="4 5">TISTR 2452</strain>
    </source>
</reference>
<dbReference type="Gene3D" id="3.40.710.10">
    <property type="entry name" value="DD-peptidase/beta-lactamase superfamily"/>
    <property type="match status" value="1"/>
</dbReference>
<dbReference type="GO" id="GO:0016787">
    <property type="term" value="F:hydrolase activity"/>
    <property type="evidence" value="ECO:0007669"/>
    <property type="project" value="UniProtKB-KW"/>
</dbReference>
<dbReference type="EMBL" id="JBHMDO010000017">
    <property type="protein sequence ID" value="MFB9326226.1"/>
    <property type="molecule type" value="Genomic_DNA"/>
</dbReference>
<comment type="caution">
    <text evidence="4">The sequence shown here is derived from an EMBL/GenBank/DDBJ whole genome shotgun (WGS) entry which is preliminary data.</text>
</comment>
<evidence type="ECO:0000256" key="2">
    <source>
        <dbReference type="ARBA" id="ARBA00023136"/>
    </source>
</evidence>
<feature type="domain" description="Beta-lactamase-related" evidence="3">
    <location>
        <begin position="14"/>
        <end position="314"/>
    </location>
</feature>
<dbReference type="Proteomes" id="UP001589747">
    <property type="component" value="Unassembled WGS sequence"/>
</dbReference>
<evidence type="ECO:0000256" key="1">
    <source>
        <dbReference type="ARBA" id="ARBA00004370"/>
    </source>
</evidence>
<evidence type="ECO:0000313" key="4">
    <source>
        <dbReference type="EMBL" id="MFB9326226.1"/>
    </source>
</evidence>
<comment type="subcellular location">
    <subcellularLocation>
        <location evidence="1">Membrane</location>
    </subcellularLocation>
</comment>
<dbReference type="InterPro" id="IPR001466">
    <property type="entry name" value="Beta-lactam-related"/>
</dbReference>
<dbReference type="RefSeq" id="WP_377493302.1">
    <property type="nucleotide sequence ID" value="NZ_JBHMDO010000017.1"/>
</dbReference>
<keyword evidence="2" id="KW-0472">Membrane</keyword>
<name>A0ABV5KLX4_9BACL</name>
<protein>
    <submittedName>
        <fullName evidence="4">Serine hydrolase domain-containing protein</fullName>
        <ecNumber evidence="4">3.-.-.-</ecNumber>
    </submittedName>
</protein>
<dbReference type="InterPro" id="IPR012338">
    <property type="entry name" value="Beta-lactam/transpept-like"/>
</dbReference>
<accession>A0ABV5KLX4</accession>
<dbReference type="PANTHER" id="PTHR46825:SF11">
    <property type="entry name" value="PENICILLIN-BINDING PROTEIN 4"/>
    <property type="match status" value="1"/>
</dbReference>
<dbReference type="SUPFAM" id="SSF56601">
    <property type="entry name" value="beta-lactamase/transpeptidase-like"/>
    <property type="match status" value="1"/>
</dbReference>
<dbReference type="PANTHER" id="PTHR46825">
    <property type="entry name" value="D-ALANYL-D-ALANINE-CARBOXYPEPTIDASE/ENDOPEPTIDASE AMPH"/>
    <property type="match status" value="1"/>
</dbReference>
<sequence length="330" mass="36289">MTHHTEAFTQFLHDYERRHGFAGTVSVSRHDEIIFSQSCGMANDERGILHSPSSMFRIGSITKSFTAASVLRLADQGQLSLDDAIGDYFPSQRSGERITLGHLLSHTSGIVNYTDDPLMREWASMTSTPEEIFDRFAIVELLSPPGSAFHYSNSNYVLLGMLIERISGQPYAQFLRSAVLAPLGMQDTQVETPGFMAENRLCGYELDASGAVIPAPLFDPTQAYAAGNLLSTAHDLRLWDRALRSDQFLAPDLASRMYKPALAQSPYGFGWFVQDTPFGRAVLHGGGITGYASMFLRFLDTGITVIVLSNVSRDVSELSKQLAILAHQVA</sequence>
<keyword evidence="4" id="KW-0378">Hydrolase</keyword>